<reference evidence="1" key="1">
    <citation type="submission" date="2020-04" db="EMBL/GenBank/DDBJ databases">
        <title>Deep metagenomics examines the oral microbiome during advanced dental caries in children, revealing novel taxa and co-occurrences with host molecules.</title>
        <authorList>
            <person name="Baker J.L."/>
            <person name="Morton J.T."/>
            <person name="Dinis M."/>
            <person name="Alvarez R."/>
            <person name="Tran N.C."/>
            <person name="Knight R."/>
            <person name="Edlund A."/>
        </authorList>
    </citation>
    <scope>NUCLEOTIDE SEQUENCE</scope>
    <source>
        <strain evidence="1">JCVI_23_bin.11</strain>
    </source>
</reference>
<gene>
    <name evidence="1" type="ORF">HXM94_00045</name>
</gene>
<dbReference type="Proteomes" id="UP000758611">
    <property type="component" value="Unassembled WGS sequence"/>
</dbReference>
<protein>
    <submittedName>
        <fullName evidence="1">Uncharacterized protein</fullName>
    </submittedName>
</protein>
<name>A0A930DXQ4_9FIRM</name>
<dbReference type="RefSeq" id="WP_278476566.1">
    <property type="nucleotide sequence ID" value="NZ_JABZRE010000001.1"/>
</dbReference>
<sequence length="281" mass="32759">MINSNEQESKNSHFFEILNKLNSLTIREKENLLKSLTEGESKSHFCSKFIPGSNRQKDIAISIWNWLGKDFSNDLNESLIWFTTKPSIGIRVDLTSGYAEVIPTRSKTVRIKDQIIFNYSEDFDSPYLYLELSQNKKEKVDNLTETLFSKRRFIGSLDDSNYKATQLQELLYWADLSFNGYSSKFLKIMVSIFLENIKKLVNDPNNNFNESVEDHYKLLLAIDALAFYSQQINNFDESKLSLFKKLWLKKERKRLLNHGYLSKGKWLTSSVTKEGMGFIFS</sequence>
<dbReference type="EMBL" id="JABZRE010000001">
    <property type="protein sequence ID" value="MBF1306179.1"/>
    <property type="molecule type" value="Genomic_DNA"/>
</dbReference>
<comment type="caution">
    <text evidence="1">The sequence shown here is derived from an EMBL/GenBank/DDBJ whole genome shotgun (WGS) entry which is preliminary data.</text>
</comment>
<organism evidence="1 2">
    <name type="scientific">Parvimonas micra</name>
    <dbReference type="NCBI Taxonomy" id="33033"/>
    <lineage>
        <taxon>Bacteria</taxon>
        <taxon>Bacillati</taxon>
        <taxon>Bacillota</taxon>
        <taxon>Tissierellia</taxon>
        <taxon>Tissierellales</taxon>
        <taxon>Peptoniphilaceae</taxon>
        <taxon>Parvimonas</taxon>
    </lineage>
</organism>
<dbReference type="AlphaFoldDB" id="A0A930DXQ4"/>
<evidence type="ECO:0000313" key="1">
    <source>
        <dbReference type="EMBL" id="MBF1306179.1"/>
    </source>
</evidence>
<accession>A0A930DXQ4</accession>
<evidence type="ECO:0000313" key="2">
    <source>
        <dbReference type="Proteomes" id="UP000758611"/>
    </source>
</evidence>
<proteinExistence type="predicted"/>